<proteinExistence type="predicted"/>
<organism evidence="1 2">
    <name type="scientific">Saccharopolyspora spinosa</name>
    <dbReference type="NCBI Taxonomy" id="60894"/>
    <lineage>
        <taxon>Bacteria</taxon>
        <taxon>Bacillati</taxon>
        <taxon>Actinomycetota</taxon>
        <taxon>Actinomycetes</taxon>
        <taxon>Pseudonocardiales</taxon>
        <taxon>Pseudonocardiaceae</taxon>
        <taxon>Saccharopolyspora</taxon>
    </lineage>
</organism>
<reference evidence="1" key="1">
    <citation type="submission" date="2017-12" db="EMBL/GenBank/DDBJ databases">
        <title>Sequencing the genomes of 1000 Actinobacteria strains.</title>
        <authorList>
            <person name="Klenk H.-P."/>
        </authorList>
    </citation>
    <scope>NUCLEOTIDE SEQUENCE [LARGE SCALE GENOMIC DNA]</scope>
    <source>
        <strain evidence="1">DSM 44228</strain>
    </source>
</reference>
<keyword evidence="2" id="KW-1185">Reference proteome</keyword>
<evidence type="ECO:0000313" key="1">
    <source>
        <dbReference type="EMBL" id="PKW18618.1"/>
    </source>
</evidence>
<sequence>MPPKHGRILGMPPQEDADAQRLDLVRAADWYRLKLGWPVTFDAVHRRLILRTGEPLDAVVLPDWPADTVVQHRERNLQAGPVCVDTTTTWWTILTEPRPPAHADIAPKLRSRRVHTIPPGGQVIVAHPQDTCHWRRAPEPSSRLPPWTTVITAANRTVDRPCQGPRSHR</sequence>
<protein>
    <submittedName>
        <fullName evidence="1">Uncharacterized protein</fullName>
    </submittedName>
</protein>
<gene>
    <name evidence="1" type="ORF">A8926_6721</name>
</gene>
<accession>A0A2N3Y6W9</accession>
<comment type="caution">
    <text evidence="1">The sequence shown here is derived from an EMBL/GenBank/DDBJ whole genome shotgun (WGS) entry which is preliminary data.</text>
</comment>
<name>A0A2N3Y6W9_SACSN</name>
<dbReference type="Proteomes" id="UP000233786">
    <property type="component" value="Unassembled WGS sequence"/>
</dbReference>
<dbReference type="EMBL" id="PJNB01000001">
    <property type="protein sequence ID" value="PKW18618.1"/>
    <property type="molecule type" value="Genomic_DNA"/>
</dbReference>
<evidence type="ECO:0000313" key="2">
    <source>
        <dbReference type="Proteomes" id="UP000233786"/>
    </source>
</evidence>
<dbReference type="AlphaFoldDB" id="A0A2N3Y6W9"/>